<dbReference type="Pfam" id="PF09723">
    <property type="entry name" value="Zn_ribbon_8"/>
    <property type="match status" value="1"/>
</dbReference>
<dbReference type="Gene3D" id="2.20.28.30">
    <property type="entry name" value="RNA polymerase ii, chain L"/>
    <property type="match status" value="1"/>
</dbReference>
<dbReference type="NCBIfam" id="TIGR02605">
    <property type="entry name" value="CxxC_CxxC_SSSS"/>
    <property type="match status" value="1"/>
</dbReference>
<dbReference type="PANTHER" id="PTHR34404">
    <property type="entry name" value="REGULATORY PROTEIN, FMDB FAMILY"/>
    <property type="match status" value="1"/>
</dbReference>
<proteinExistence type="predicted"/>
<dbReference type="AlphaFoldDB" id="A0A1F2WTQ3"/>
<name>A0A1F2WTQ3_9ACTN</name>
<organism evidence="2 3">
    <name type="scientific">Candidatus Solincola sediminis</name>
    <dbReference type="NCBI Taxonomy" id="1797199"/>
    <lineage>
        <taxon>Bacteria</taxon>
        <taxon>Bacillati</taxon>
        <taxon>Actinomycetota</taxon>
        <taxon>Candidatus Geothermincolia</taxon>
        <taxon>Candidatus Geothermincolales</taxon>
        <taxon>Candidatus Geothermincolaceae</taxon>
        <taxon>Candidatus Solincola</taxon>
    </lineage>
</organism>
<evidence type="ECO:0000259" key="1">
    <source>
        <dbReference type="SMART" id="SM00834"/>
    </source>
</evidence>
<sequence length="91" mass="10614">MPVYEYKCPDCGHRFDLLQPMDTERIADCDKCGAKSKRVFSSRIVVKYEGWGFDATDKLLPEASRSKRDFKQLKEKADQIMDGDYNPKSWE</sequence>
<feature type="domain" description="Putative regulatory protein FmdB zinc ribbon" evidence="1">
    <location>
        <begin position="1"/>
        <end position="41"/>
    </location>
</feature>
<gene>
    <name evidence="2" type="ORF">A2Y75_02485</name>
</gene>
<comment type="caution">
    <text evidence="2">The sequence shown here is derived from an EMBL/GenBank/DDBJ whole genome shotgun (WGS) entry which is preliminary data.</text>
</comment>
<dbReference type="EMBL" id="MELK01000006">
    <property type="protein sequence ID" value="OFW60170.1"/>
    <property type="molecule type" value="Genomic_DNA"/>
</dbReference>
<evidence type="ECO:0000313" key="2">
    <source>
        <dbReference type="EMBL" id="OFW60170.1"/>
    </source>
</evidence>
<dbReference type="STRING" id="1797197.A2Y75_02485"/>
<dbReference type="Proteomes" id="UP000177876">
    <property type="component" value="Unassembled WGS sequence"/>
</dbReference>
<evidence type="ECO:0000313" key="3">
    <source>
        <dbReference type="Proteomes" id="UP000177876"/>
    </source>
</evidence>
<accession>A0A1F2WTQ3</accession>
<dbReference type="InterPro" id="IPR013429">
    <property type="entry name" value="Regulatory_FmdB_Zinc_ribbon"/>
</dbReference>
<dbReference type="PANTHER" id="PTHR34404:SF3">
    <property type="entry name" value="REGULATORY PROTEIN, FMDB FAMILY"/>
    <property type="match status" value="1"/>
</dbReference>
<protein>
    <recommendedName>
        <fullName evidence="1">Putative regulatory protein FmdB zinc ribbon domain-containing protein</fullName>
    </recommendedName>
</protein>
<reference evidence="2 3" key="1">
    <citation type="journal article" date="2016" name="Nat. Commun.">
        <title>Thousands of microbial genomes shed light on interconnected biogeochemical processes in an aquifer system.</title>
        <authorList>
            <person name="Anantharaman K."/>
            <person name="Brown C.T."/>
            <person name="Hug L.A."/>
            <person name="Sharon I."/>
            <person name="Castelle C.J."/>
            <person name="Probst A.J."/>
            <person name="Thomas B.C."/>
            <person name="Singh A."/>
            <person name="Wilkins M.J."/>
            <person name="Karaoz U."/>
            <person name="Brodie E.L."/>
            <person name="Williams K.H."/>
            <person name="Hubbard S.S."/>
            <person name="Banfield J.F."/>
        </authorList>
    </citation>
    <scope>NUCLEOTIDE SEQUENCE [LARGE SCALE GENOMIC DNA]</scope>
</reference>
<dbReference type="SMART" id="SM00834">
    <property type="entry name" value="CxxC_CXXC_SSSS"/>
    <property type="match status" value="1"/>
</dbReference>